<sequence>MSERPSSSGIEGHGISALLAAADSSFELPSLCANIEKTTLVEPRIQSQSNENAFNTHDVDVLESVDEPKDHTDNVVNDDRNPLSDIATPTTASGATAQPSGDTDLAISVMRGIPALTLEDTHRVIRPADSRFHGAWLGPTGGGYFPIRQERTVAEIYALLDTRTRHSHFFGVFGGEQRIRACHGWTDTYVPSWFELATTSEYAQCHHLNSVLMRATPSAMHHDAAMGTRNSQDIVVRMFEGKFDSPIIEDRRLQPKIAQRAREVVLSIYADYGHAQEENDSADVMLFDIAADAWARWSSAISPLSPALGSKHFSIQHIRRILAGPGRSRQIRTAMCHNELGELLMHIQMMRVDPRNPLGIPAGEGNMRRLMATISFWIFMLTDDLYSTPIFRRNLPFDPKQTNTDSPRVRYENGVLRLIRFSSHTFDTVNIKRYCPELLAVWYACMIKTAIQLTHSITPDRDERIAARQVTSLAMLNRTLLGKLISLRRAEGTRSDWPYNLDPSAGNGWYGPSLKAAGKSLQNQVRKFTKDPALNPEIIKSHVMPLLDSRTLLPGAVRERVMSKVIDAYGLHTHGVELIREIVDELGIMA</sequence>
<feature type="compositionally biased region" description="Polar residues" evidence="1">
    <location>
        <begin position="87"/>
        <end position="101"/>
    </location>
</feature>
<protein>
    <submittedName>
        <fullName evidence="2">Uncharacterized protein</fullName>
    </submittedName>
</protein>
<feature type="compositionally biased region" description="Basic and acidic residues" evidence="1">
    <location>
        <begin position="66"/>
        <end position="82"/>
    </location>
</feature>
<organism evidence="2 3">
    <name type="scientific">Carpediemonas membranifera</name>
    <dbReference type="NCBI Taxonomy" id="201153"/>
    <lineage>
        <taxon>Eukaryota</taxon>
        <taxon>Metamonada</taxon>
        <taxon>Carpediemonas-like organisms</taxon>
        <taxon>Carpediemonas</taxon>
    </lineage>
</organism>
<feature type="region of interest" description="Disordered" evidence="1">
    <location>
        <begin position="65"/>
        <end position="102"/>
    </location>
</feature>
<comment type="caution">
    <text evidence="2">The sequence shown here is derived from an EMBL/GenBank/DDBJ whole genome shotgun (WGS) entry which is preliminary data.</text>
</comment>
<gene>
    <name evidence="2" type="ORF">J8273_6517</name>
</gene>
<keyword evidence="3" id="KW-1185">Reference proteome</keyword>
<proteinExistence type="predicted"/>
<name>A0A8J6AQP9_9EUKA</name>
<dbReference type="Proteomes" id="UP000717585">
    <property type="component" value="Unassembled WGS sequence"/>
</dbReference>
<dbReference type="EMBL" id="JAHDYR010000053">
    <property type="protein sequence ID" value="KAG9391741.1"/>
    <property type="molecule type" value="Genomic_DNA"/>
</dbReference>
<reference evidence="2" key="1">
    <citation type="submission" date="2021-05" db="EMBL/GenBank/DDBJ databases">
        <title>A free-living protist that lacks canonical eukaryotic 1 DNA replication and segregation systems.</title>
        <authorList>
            <person name="Salas-Leiva D.E."/>
            <person name="Tromer E.C."/>
            <person name="Curtis B.A."/>
            <person name="Jerlstrom-Hultqvist J."/>
            <person name="Kolisko M."/>
            <person name="Yi Z."/>
            <person name="Salas-Leiva J.S."/>
            <person name="Gallot-Lavallee L."/>
            <person name="Kops G.J.P.L."/>
            <person name="Archibald J.M."/>
            <person name="Simpson A.G.B."/>
            <person name="Roger A.J."/>
        </authorList>
    </citation>
    <scope>NUCLEOTIDE SEQUENCE</scope>
    <source>
        <strain evidence="2">BICM</strain>
    </source>
</reference>
<evidence type="ECO:0000313" key="2">
    <source>
        <dbReference type="EMBL" id="KAG9391741.1"/>
    </source>
</evidence>
<accession>A0A8J6AQP9</accession>
<dbReference type="AlphaFoldDB" id="A0A8J6AQP9"/>
<evidence type="ECO:0000256" key="1">
    <source>
        <dbReference type="SAM" id="MobiDB-lite"/>
    </source>
</evidence>
<evidence type="ECO:0000313" key="3">
    <source>
        <dbReference type="Proteomes" id="UP000717585"/>
    </source>
</evidence>